<dbReference type="GO" id="GO:0003700">
    <property type="term" value="F:DNA-binding transcription factor activity"/>
    <property type="evidence" value="ECO:0007669"/>
    <property type="project" value="InterPro"/>
</dbReference>
<feature type="region of interest" description="Disordered" evidence="6">
    <location>
        <begin position="229"/>
        <end position="252"/>
    </location>
</feature>
<evidence type="ECO:0000256" key="5">
    <source>
        <dbReference type="ARBA" id="ARBA00023242"/>
    </source>
</evidence>
<evidence type="ECO:0000256" key="4">
    <source>
        <dbReference type="ARBA" id="ARBA00023163"/>
    </source>
</evidence>
<sequence length="412" mass="45910">MNDFSFPSMSKDMSKVGGILYPTETPTFTRPNPINKANSFSQPQEYDQWRSNSLPSSVPMSLPNTTTMNNTNNNTGMNSNNNSSNPAINPVSCDLQDVIIYYQSQPELLRLILLSKVEEDKRRAEEAKLRAKELDLFLLQQQQQMNGTPQTPDASFTTTSSTPPALMSSSSNMMNSSSTTTATTTAASTPTITTTATHNLLNTNQFGQIPRRPSALEMLMDDSDCNRRDSALGSSFDGSANSEEIDDRTFSPHATSTAAASMLSMSFTAQPMVSARNSLHPLSPPYTLNTTNQPLEDTFSTQIKTNASSAEPPRRYDSYFPQRPRRRREMQAISKIVETRDYPYVDGFFWKNNGNTIQKKTGNKSVYYKCSNSSKGCPVNKTVTWKENGEYLIKYRGEHLAECGKVQRIVDM</sequence>
<feature type="region of interest" description="Disordered" evidence="6">
    <location>
        <begin position="24"/>
        <end position="53"/>
    </location>
</feature>
<feature type="compositionally biased region" description="Low complexity" evidence="6">
    <location>
        <begin position="151"/>
        <end position="190"/>
    </location>
</feature>
<dbReference type="Proteomes" id="UP001304243">
    <property type="component" value="Unassembled WGS sequence"/>
</dbReference>
<dbReference type="GeneID" id="89956639"/>
<evidence type="ECO:0000256" key="6">
    <source>
        <dbReference type="SAM" id="MobiDB-lite"/>
    </source>
</evidence>
<dbReference type="Gene3D" id="2.20.25.80">
    <property type="entry name" value="WRKY domain"/>
    <property type="match status" value="1"/>
</dbReference>
<dbReference type="Pfam" id="PF03106">
    <property type="entry name" value="WRKY"/>
    <property type="match status" value="1"/>
</dbReference>
<dbReference type="SMART" id="SM00774">
    <property type="entry name" value="WRKY"/>
    <property type="match status" value="1"/>
</dbReference>
<dbReference type="InterPro" id="IPR003657">
    <property type="entry name" value="WRKY_dom"/>
</dbReference>
<dbReference type="PROSITE" id="PS50811">
    <property type="entry name" value="WRKY"/>
    <property type="match status" value="1"/>
</dbReference>
<keyword evidence="5" id="KW-0539">Nucleus</keyword>
<protein>
    <recommendedName>
        <fullName evidence="7">WRKY domain-containing protein</fullName>
    </recommendedName>
</protein>
<reference evidence="8 9" key="1">
    <citation type="submission" date="2022-11" db="EMBL/GenBank/DDBJ databases">
        <title>Mucor velutinosus strain NIH1002 WGS.</title>
        <authorList>
            <person name="Subramanian P."/>
            <person name="Mullikin J.C."/>
            <person name="Segre J.A."/>
            <person name="Zelazny A.M."/>
        </authorList>
    </citation>
    <scope>NUCLEOTIDE SEQUENCE [LARGE SCALE GENOMIC DNA]</scope>
    <source>
        <strain evidence="8 9">NIH1002</strain>
    </source>
</reference>
<evidence type="ECO:0000256" key="2">
    <source>
        <dbReference type="ARBA" id="ARBA00023015"/>
    </source>
</evidence>
<feature type="region of interest" description="Disordered" evidence="6">
    <location>
        <begin position="144"/>
        <end position="190"/>
    </location>
</feature>
<feature type="compositionally biased region" description="Polar residues" evidence="6">
    <location>
        <begin position="232"/>
        <end position="242"/>
    </location>
</feature>
<evidence type="ECO:0000313" key="9">
    <source>
        <dbReference type="Proteomes" id="UP001304243"/>
    </source>
</evidence>
<dbReference type="GO" id="GO:0043565">
    <property type="term" value="F:sequence-specific DNA binding"/>
    <property type="evidence" value="ECO:0007669"/>
    <property type="project" value="InterPro"/>
</dbReference>
<keyword evidence="4" id="KW-0804">Transcription</keyword>
<name>A0AAN7HYA4_9FUNG</name>
<evidence type="ECO:0000256" key="1">
    <source>
        <dbReference type="ARBA" id="ARBA00004123"/>
    </source>
</evidence>
<feature type="domain" description="WRKY" evidence="7">
    <location>
        <begin position="346"/>
        <end position="383"/>
    </location>
</feature>
<dbReference type="RefSeq" id="XP_064679824.1">
    <property type="nucleotide sequence ID" value="XM_064832121.1"/>
</dbReference>
<proteinExistence type="predicted"/>
<keyword evidence="9" id="KW-1185">Reference proteome</keyword>
<evidence type="ECO:0000259" key="7">
    <source>
        <dbReference type="PROSITE" id="PS50811"/>
    </source>
</evidence>
<dbReference type="GO" id="GO:0005634">
    <property type="term" value="C:nucleus"/>
    <property type="evidence" value="ECO:0007669"/>
    <property type="project" value="UniProtKB-SubCell"/>
</dbReference>
<comment type="subcellular location">
    <subcellularLocation>
        <location evidence="1">Nucleus</location>
    </subcellularLocation>
</comment>
<keyword evidence="2" id="KW-0805">Transcription regulation</keyword>
<comment type="caution">
    <text evidence="8">The sequence shown here is derived from an EMBL/GenBank/DDBJ whole genome shotgun (WGS) entry which is preliminary data.</text>
</comment>
<keyword evidence="3" id="KW-0238">DNA-binding</keyword>
<dbReference type="SUPFAM" id="SSF118290">
    <property type="entry name" value="WRKY DNA-binding domain"/>
    <property type="match status" value="1"/>
</dbReference>
<evidence type="ECO:0000256" key="3">
    <source>
        <dbReference type="ARBA" id="ARBA00023125"/>
    </source>
</evidence>
<dbReference type="EMBL" id="JASEJX010000019">
    <property type="protein sequence ID" value="KAK4513158.1"/>
    <property type="molecule type" value="Genomic_DNA"/>
</dbReference>
<dbReference type="InterPro" id="IPR036576">
    <property type="entry name" value="WRKY_dom_sf"/>
</dbReference>
<gene>
    <name evidence="8" type="ORF">ATC70_012953</name>
</gene>
<evidence type="ECO:0000313" key="8">
    <source>
        <dbReference type="EMBL" id="KAK4513158.1"/>
    </source>
</evidence>
<dbReference type="AlphaFoldDB" id="A0AAN7HYA4"/>
<organism evidence="8 9">
    <name type="scientific">Mucor velutinosus</name>
    <dbReference type="NCBI Taxonomy" id="708070"/>
    <lineage>
        <taxon>Eukaryota</taxon>
        <taxon>Fungi</taxon>
        <taxon>Fungi incertae sedis</taxon>
        <taxon>Mucoromycota</taxon>
        <taxon>Mucoromycotina</taxon>
        <taxon>Mucoromycetes</taxon>
        <taxon>Mucorales</taxon>
        <taxon>Mucorineae</taxon>
        <taxon>Mucoraceae</taxon>
        <taxon>Mucor</taxon>
    </lineage>
</organism>
<accession>A0AAN7HYA4</accession>